<evidence type="ECO:0000313" key="3">
    <source>
        <dbReference type="EMBL" id="KPV42034.1"/>
    </source>
</evidence>
<evidence type="ECO:0000313" key="4">
    <source>
        <dbReference type="Proteomes" id="UP000050482"/>
    </source>
</evidence>
<evidence type="ECO:0000259" key="2">
    <source>
        <dbReference type="PROSITE" id="PS50175"/>
    </source>
</evidence>
<name>A0A0P9EHD9_9BACL</name>
<dbReference type="InterPro" id="IPR021109">
    <property type="entry name" value="Peptidase_aspartic_dom_sf"/>
</dbReference>
<dbReference type="Gene3D" id="3.20.20.80">
    <property type="entry name" value="Glycosidases"/>
    <property type="match status" value="1"/>
</dbReference>
<dbReference type="RefSeq" id="WP_054970941.1">
    <property type="nucleotide sequence ID" value="NZ_LJCO01000085.1"/>
</dbReference>
<keyword evidence="1" id="KW-0378">Hydrolase</keyword>
<dbReference type="EMBL" id="LJCO01000085">
    <property type="protein sequence ID" value="KPV42034.1"/>
    <property type="molecule type" value="Genomic_DNA"/>
</dbReference>
<keyword evidence="4" id="KW-1185">Reference proteome</keyword>
<dbReference type="SUPFAM" id="SSF51445">
    <property type="entry name" value="(Trans)glycosidases"/>
    <property type="match status" value="1"/>
</dbReference>
<proteinExistence type="predicted"/>
<evidence type="ECO:0000256" key="1">
    <source>
        <dbReference type="ARBA" id="ARBA00022801"/>
    </source>
</evidence>
<dbReference type="STRING" id="471514.AN477_19895"/>
<dbReference type="Proteomes" id="UP000050482">
    <property type="component" value="Unassembled WGS sequence"/>
</dbReference>
<sequence length="430" mass="45636">MKAIDTASVIDKSIAAAFRNDGIEAVFGYLGPWSKCLTPARLQILRDAGYFIGFFFEDDPTYAKYFSLSQGQADANVAIRHAEALGVPHGTGICYTVDYDAQTGDIPSICAYLAGVKHATTGKYRVGLYAKASILQALRDEVDYLIEPSAWANGAQVTGVAAYQNSVSVARHGISVDIDDVYEPSILWTPPNKGGNALTALKIQINGQPQEDGIQVQVGNDYVTYVPLTVFIKNGIPVEQVGDKYIAHGVTYTAETNAALEPFLPWTALGVGVIPKKIADGWNFVIPIDVPASSSSSVPSIINGQEVVDVIEGTVNPSDGKFYFPAKLNGVAVDVVLDTGALRLEVTEQVGQDANLPNDGPAYLGGVGGSGQAGYSSTGTLGVGTKTFPNTPIYVVGSVFNLLGSTFLNDNGLDLLLSYSTNKAYFLKRN</sequence>
<gene>
    <name evidence="3" type="ORF">AN477_19895</name>
</gene>
<reference evidence="3 4" key="1">
    <citation type="submission" date="2015-09" db="EMBL/GenBank/DDBJ databases">
        <title>Draft genome sequence of Alicyclobacillus ferrooxydans DSM 22381.</title>
        <authorList>
            <person name="Hemp J."/>
        </authorList>
    </citation>
    <scope>NUCLEOTIDE SEQUENCE [LARGE SCALE GENOMIC DNA]</scope>
    <source>
        <strain evidence="3 4">TC-34</strain>
    </source>
</reference>
<comment type="caution">
    <text evidence="3">The sequence shown here is derived from an EMBL/GenBank/DDBJ whole genome shotgun (WGS) entry which is preliminary data.</text>
</comment>
<dbReference type="AlphaFoldDB" id="A0A0P9EHD9"/>
<dbReference type="Pfam" id="PF13975">
    <property type="entry name" value="gag-asp_proteas"/>
    <property type="match status" value="1"/>
</dbReference>
<accession>A0A0P9EHD9</accession>
<organism evidence="3 4">
    <name type="scientific">Alicyclobacillus ferrooxydans</name>
    <dbReference type="NCBI Taxonomy" id="471514"/>
    <lineage>
        <taxon>Bacteria</taxon>
        <taxon>Bacillati</taxon>
        <taxon>Bacillota</taxon>
        <taxon>Bacilli</taxon>
        <taxon>Bacillales</taxon>
        <taxon>Alicyclobacillaceae</taxon>
        <taxon>Alicyclobacillus</taxon>
    </lineage>
</organism>
<dbReference type="Pfam" id="PF08924">
    <property type="entry name" value="Rv2525c_GlyHyd-like"/>
    <property type="match status" value="1"/>
</dbReference>
<dbReference type="GO" id="GO:0004190">
    <property type="term" value="F:aspartic-type endopeptidase activity"/>
    <property type="evidence" value="ECO:0007669"/>
    <property type="project" value="InterPro"/>
</dbReference>
<dbReference type="GO" id="GO:0006508">
    <property type="term" value="P:proteolysis"/>
    <property type="evidence" value="ECO:0007669"/>
    <property type="project" value="InterPro"/>
</dbReference>
<dbReference type="PROSITE" id="PS50175">
    <property type="entry name" value="ASP_PROT_RETROV"/>
    <property type="match status" value="1"/>
</dbReference>
<feature type="domain" description="Peptidase A2" evidence="2">
    <location>
        <begin position="333"/>
        <end position="407"/>
    </location>
</feature>
<dbReference type="SUPFAM" id="SSF50630">
    <property type="entry name" value="Acid proteases"/>
    <property type="match status" value="1"/>
</dbReference>
<dbReference type="PATRIC" id="fig|471514.4.peg.1083"/>
<dbReference type="OrthoDB" id="1877836at2"/>
<dbReference type="InterPro" id="IPR015020">
    <property type="entry name" value="Rv2525c-like_Glyco_Hydro-like"/>
</dbReference>
<dbReference type="InterPro" id="IPR017853">
    <property type="entry name" value="GH"/>
</dbReference>
<dbReference type="Gene3D" id="2.40.70.10">
    <property type="entry name" value="Acid Proteases"/>
    <property type="match status" value="1"/>
</dbReference>
<protein>
    <recommendedName>
        <fullName evidence="2">Peptidase A2 domain-containing protein</fullName>
    </recommendedName>
</protein>
<dbReference type="InterPro" id="IPR001995">
    <property type="entry name" value="Peptidase_A2_cat"/>
</dbReference>